<keyword evidence="5" id="KW-1133">Transmembrane helix</keyword>
<evidence type="ECO:0000256" key="2">
    <source>
        <dbReference type="ARBA" id="ARBA00022748"/>
    </source>
</evidence>
<keyword evidence="8" id="KW-1185">Reference proteome</keyword>
<keyword evidence="4" id="KW-0676">Redox-active center</keyword>
<protein>
    <submittedName>
        <fullName evidence="7">DsbE family thiol:disulfide interchange protein</fullName>
    </submittedName>
</protein>
<feature type="domain" description="Thioredoxin" evidence="6">
    <location>
        <begin position="42"/>
        <end position="183"/>
    </location>
</feature>
<evidence type="ECO:0000256" key="3">
    <source>
        <dbReference type="ARBA" id="ARBA00023157"/>
    </source>
</evidence>
<dbReference type="Pfam" id="PF00578">
    <property type="entry name" value="AhpC-TSA"/>
    <property type="match status" value="1"/>
</dbReference>
<dbReference type="PANTHER" id="PTHR42852">
    <property type="entry name" value="THIOL:DISULFIDE INTERCHANGE PROTEIN DSBE"/>
    <property type="match status" value="1"/>
</dbReference>
<gene>
    <name evidence="7" type="ORF">PYV00_10025</name>
</gene>
<dbReference type="InterPro" id="IPR050553">
    <property type="entry name" value="Thioredoxin_ResA/DsbE_sf"/>
</dbReference>
<dbReference type="RefSeq" id="WP_275228131.1">
    <property type="nucleotide sequence ID" value="NZ_JARESE010000028.1"/>
</dbReference>
<evidence type="ECO:0000259" key="6">
    <source>
        <dbReference type="PROSITE" id="PS51352"/>
    </source>
</evidence>
<evidence type="ECO:0000313" key="7">
    <source>
        <dbReference type="EMBL" id="MDE8652056.1"/>
    </source>
</evidence>
<dbReference type="PANTHER" id="PTHR42852:SF6">
    <property type="entry name" value="THIOL:DISULFIDE INTERCHANGE PROTEIN DSBE"/>
    <property type="match status" value="1"/>
</dbReference>
<sequence length="183" mass="20073">MTEQTRKTSRWTIWLPLALFAAFVVLVLIGLFRPAGRDVASTLIGKPLPAFDLPPALPERPGLASTAFGKGQPRLLNIFASWCIPCRVEAPQLDRLKRMGVPIDAISVRDRPEDLRGFLAQNGDPFQSIGADDDGKVQLALGSSGVPETYVIDGKGTIRYQHIGEIRPEHLPLILEKLKEAGR</sequence>
<evidence type="ECO:0000313" key="8">
    <source>
        <dbReference type="Proteomes" id="UP001216253"/>
    </source>
</evidence>
<dbReference type="PROSITE" id="PS51352">
    <property type="entry name" value="THIOREDOXIN_2"/>
    <property type="match status" value="1"/>
</dbReference>
<dbReference type="CDD" id="cd03010">
    <property type="entry name" value="TlpA_like_DsbE"/>
    <property type="match status" value="1"/>
</dbReference>
<dbReference type="InterPro" id="IPR004799">
    <property type="entry name" value="Periplasmic_diS_OxRdtase_DsbE"/>
</dbReference>
<proteinExistence type="predicted"/>
<dbReference type="InterPro" id="IPR013766">
    <property type="entry name" value="Thioredoxin_domain"/>
</dbReference>
<comment type="caution">
    <text evidence="7">The sequence shown here is derived from an EMBL/GenBank/DDBJ whole genome shotgun (WGS) entry which is preliminary data.</text>
</comment>
<keyword evidence="5" id="KW-0472">Membrane</keyword>
<dbReference type="InterPro" id="IPR000866">
    <property type="entry name" value="AhpC/TSA"/>
</dbReference>
<dbReference type="Gene3D" id="3.40.30.10">
    <property type="entry name" value="Glutaredoxin"/>
    <property type="match status" value="1"/>
</dbReference>
<dbReference type="InterPro" id="IPR036249">
    <property type="entry name" value="Thioredoxin-like_sf"/>
</dbReference>
<name>A0ABT5WPS2_9SPHN</name>
<evidence type="ECO:0000256" key="4">
    <source>
        <dbReference type="ARBA" id="ARBA00023284"/>
    </source>
</evidence>
<dbReference type="EMBL" id="JARESE010000028">
    <property type="protein sequence ID" value="MDE8652056.1"/>
    <property type="molecule type" value="Genomic_DNA"/>
</dbReference>
<evidence type="ECO:0000256" key="1">
    <source>
        <dbReference type="ARBA" id="ARBA00004196"/>
    </source>
</evidence>
<dbReference type="Proteomes" id="UP001216253">
    <property type="component" value="Unassembled WGS sequence"/>
</dbReference>
<reference evidence="7 8" key="1">
    <citation type="submission" date="2023-03" db="EMBL/GenBank/DDBJ databases">
        <title>NovoSphingobium album sp. nov. isolated from polycyclic aromatic hydrocarbons- and heavy-metal polluted soil.</title>
        <authorList>
            <person name="Liu Z."/>
            <person name="Wang K."/>
        </authorList>
    </citation>
    <scope>NUCLEOTIDE SEQUENCE [LARGE SCALE GENOMIC DNA]</scope>
    <source>
        <strain evidence="7 8">H3SJ31-1</strain>
    </source>
</reference>
<feature type="transmembrane region" description="Helical" evidence="5">
    <location>
        <begin position="12"/>
        <end position="32"/>
    </location>
</feature>
<accession>A0ABT5WPS2</accession>
<dbReference type="SUPFAM" id="SSF52833">
    <property type="entry name" value="Thioredoxin-like"/>
    <property type="match status" value="1"/>
</dbReference>
<keyword evidence="3" id="KW-1015">Disulfide bond</keyword>
<organism evidence="7 8">
    <name type="scientific">Novosphingobium album</name>
    <name type="common">ex Liu et al. 2023</name>
    <dbReference type="NCBI Taxonomy" id="3031130"/>
    <lineage>
        <taxon>Bacteria</taxon>
        <taxon>Pseudomonadati</taxon>
        <taxon>Pseudomonadota</taxon>
        <taxon>Alphaproteobacteria</taxon>
        <taxon>Sphingomonadales</taxon>
        <taxon>Sphingomonadaceae</taxon>
        <taxon>Novosphingobium</taxon>
    </lineage>
</organism>
<evidence type="ECO:0000256" key="5">
    <source>
        <dbReference type="SAM" id="Phobius"/>
    </source>
</evidence>
<keyword evidence="5" id="KW-0812">Transmembrane</keyword>
<comment type="subcellular location">
    <subcellularLocation>
        <location evidence="1">Cell envelope</location>
    </subcellularLocation>
</comment>
<dbReference type="NCBIfam" id="TIGR00385">
    <property type="entry name" value="dsbE"/>
    <property type="match status" value="1"/>
</dbReference>
<keyword evidence="2" id="KW-0201">Cytochrome c-type biogenesis</keyword>